<dbReference type="PROSITE" id="PS50231">
    <property type="entry name" value="RICIN_B_LECTIN"/>
    <property type="match status" value="1"/>
</dbReference>
<dbReference type="Gene3D" id="3.20.20.80">
    <property type="entry name" value="Glycosidases"/>
    <property type="match status" value="1"/>
</dbReference>
<dbReference type="Gene3D" id="2.60.40.1180">
    <property type="entry name" value="Golgi alpha-mannosidase II"/>
    <property type="match status" value="1"/>
</dbReference>
<reference evidence="7" key="1">
    <citation type="submission" date="2022-06" db="EMBL/GenBank/DDBJ databases">
        <title>Amycolatopsis iheyaensis sp. nov., a new species of the genus Amycolatopsis isolated from soil in Iheya island, Japan.</title>
        <authorList>
            <person name="Ngamcharungchit C."/>
            <person name="Kanto H."/>
            <person name="Take A."/>
            <person name="Intra B."/>
            <person name="Matsumoto A."/>
            <person name="Panbangred W."/>
            <person name="Inahashi Y."/>
        </authorList>
    </citation>
    <scope>NUCLEOTIDE SEQUENCE</scope>
    <source>
        <strain evidence="7">OK19-0408</strain>
    </source>
</reference>
<dbReference type="RefSeq" id="WP_257924347.1">
    <property type="nucleotide sequence ID" value="NZ_JAMXQV010000021.1"/>
</dbReference>
<name>A0A9X2NHB2_9PSEU</name>
<dbReference type="PANTHER" id="PTHR11069">
    <property type="entry name" value="GLUCOSYLCERAMIDASE"/>
    <property type="match status" value="1"/>
</dbReference>
<dbReference type="SUPFAM" id="SSF51011">
    <property type="entry name" value="Glycosyl hydrolase domain"/>
    <property type="match status" value="1"/>
</dbReference>
<keyword evidence="4" id="KW-0326">Glycosidase</keyword>
<dbReference type="CDD" id="cd23451">
    <property type="entry name" value="beta-trefoil_Ricin_laminarinase"/>
    <property type="match status" value="1"/>
</dbReference>
<feature type="chain" id="PRO_5040784664" evidence="5">
    <location>
        <begin position="37"/>
        <end position="607"/>
    </location>
</feature>
<dbReference type="InterPro" id="IPR033453">
    <property type="entry name" value="Glyco_hydro_30_TIM-barrel"/>
</dbReference>
<dbReference type="InterPro" id="IPR033452">
    <property type="entry name" value="GH30_C"/>
</dbReference>
<dbReference type="Pfam" id="PF17189">
    <property type="entry name" value="Glyco_hydro_30C"/>
    <property type="match status" value="1"/>
</dbReference>
<accession>A0A9X2NHB2</accession>
<comment type="similarity">
    <text evidence="1 4">Belongs to the glycosyl hydrolase 30 family.</text>
</comment>
<evidence type="ECO:0000256" key="5">
    <source>
        <dbReference type="SAM" id="SignalP"/>
    </source>
</evidence>
<evidence type="ECO:0000313" key="7">
    <source>
        <dbReference type="EMBL" id="MCR6487782.1"/>
    </source>
</evidence>
<keyword evidence="2 5" id="KW-0732">Signal</keyword>
<evidence type="ECO:0000259" key="6">
    <source>
        <dbReference type="SMART" id="SM00458"/>
    </source>
</evidence>
<evidence type="ECO:0000256" key="3">
    <source>
        <dbReference type="ARBA" id="ARBA00022801"/>
    </source>
</evidence>
<dbReference type="InterPro" id="IPR017853">
    <property type="entry name" value="GH"/>
</dbReference>
<dbReference type="AlphaFoldDB" id="A0A9X2NHB2"/>
<comment type="caution">
    <text evidence="7">The sequence shown here is derived from an EMBL/GenBank/DDBJ whole genome shotgun (WGS) entry which is preliminary data.</text>
</comment>
<dbReference type="InterPro" id="IPR006311">
    <property type="entry name" value="TAT_signal"/>
</dbReference>
<dbReference type="PRINTS" id="PR00843">
    <property type="entry name" value="GLHYDRLASE30"/>
</dbReference>
<gene>
    <name evidence="7" type="ORF">M8542_33650</name>
</gene>
<dbReference type="EMBL" id="JAMXQV010000021">
    <property type="protein sequence ID" value="MCR6487782.1"/>
    <property type="molecule type" value="Genomic_DNA"/>
</dbReference>
<feature type="signal peptide" evidence="5">
    <location>
        <begin position="1"/>
        <end position="36"/>
    </location>
</feature>
<proteinExistence type="inferred from homology"/>
<evidence type="ECO:0000256" key="1">
    <source>
        <dbReference type="ARBA" id="ARBA00005382"/>
    </source>
</evidence>
<keyword evidence="3 4" id="KW-0378">Hydrolase</keyword>
<dbReference type="InterPro" id="IPR001139">
    <property type="entry name" value="Glyco_hydro_30"/>
</dbReference>
<dbReference type="PROSITE" id="PS51318">
    <property type="entry name" value="TAT"/>
    <property type="match status" value="1"/>
</dbReference>
<dbReference type="InterPro" id="IPR035992">
    <property type="entry name" value="Ricin_B-like_lectins"/>
</dbReference>
<dbReference type="Gene3D" id="2.80.10.50">
    <property type="match status" value="2"/>
</dbReference>
<evidence type="ECO:0000256" key="2">
    <source>
        <dbReference type="ARBA" id="ARBA00022729"/>
    </source>
</evidence>
<keyword evidence="8" id="KW-1185">Reference proteome</keyword>
<dbReference type="SMART" id="SM00458">
    <property type="entry name" value="RICIN"/>
    <property type="match status" value="1"/>
</dbReference>
<dbReference type="SUPFAM" id="SSF50370">
    <property type="entry name" value="Ricin B-like lectins"/>
    <property type="match status" value="1"/>
</dbReference>
<dbReference type="InterPro" id="IPR000772">
    <property type="entry name" value="Ricin_B_lectin"/>
</dbReference>
<organism evidence="7 8">
    <name type="scientific">Amycolatopsis iheyensis</name>
    <dbReference type="NCBI Taxonomy" id="2945988"/>
    <lineage>
        <taxon>Bacteria</taxon>
        <taxon>Bacillati</taxon>
        <taxon>Actinomycetota</taxon>
        <taxon>Actinomycetes</taxon>
        <taxon>Pseudonocardiales</taxon>
        <taxon>Pseudonocardiaceae</taxon>
        <taxon>Amycolatopsis</taxon>
    </lineage>
</organism>
<protein>
    <submittedName>
        <fullName evidence="7">RICIN domain-containing protein</fullName>
    </submittedName>
</protein>
<dbReference type="Pfam" id="PF02055">
    <property type="entry name" value="Glyco_hydro_30"/>
    <property type="match status" value="1"/>
</dbReference>
<dbReference type="Proteomes" id="UP001144096">
    <property type="component" value="Unassembled WGS sequence"/>
</dbReference>
<dbReference type="SUPFAM" id="SSF51445">
    <property type="entry name" value="(Trans)glycosidases"/>
    <property type="match status" value="1"/>
</dbReference>
<feature type="domain" description="Ricin B lectin" evidence="6">
    <location>
        <begin position="480"/>
        <end position="606"/>
    </location>
</feature>
<dbReference type="PANTHER" id="PTHR11069:SF23">
    <property type="entry name" value="LYSOSOMAL ACID GLUCOSYLCERAMIDASE"/>
    <property type="match status" value="1"/>
</dbReference>
<dbReference type="InterPro" id="IPR013780">
    <property type="entry name" value="Glyco_hydro_b"/>
</dbReference>
<dbReference type="GO" id="GO:0006680">
    <property type="term" value="P:glucosylceramide catabolic process"/>
    <property type="evidence" value="ECO:0007669"/>
    <property type="project" value="TreeGrafter"/>
</dbReference>
<evidence type="ECO:0000256" key="4">
    <source>
        <dbReference type="RuleBase" id="RU361188"/>
    </source>
</evidence>
<dbReference type="GO" id="GO:0016020">
    <property type="term" value="C:membrane"/>
    <property type="evidence" value="ECO:0007669"/>
    <property type="project" value="GOC"/>
</dbReference>
<dbReference type="GO" id="GO:0004348">
    <property type="term" value="F:glucosylceramidase activity"/>
    <property type="evidence" value="ECO:0007669"/>
    <property type="project" value="InterPro"/>
</dbReference>
<sequence>MLSKSSTKRRSRLSGLTVVAVAVAATLAVPAPPAMAATTANVWLTTPDRANLLRQQGSVSFGSGGSGSVITVNPNTTYQSMVGFGASFTDAAAWNINNSPRRDEIMNALFNPGSGVGLSFLRQPIGATDFSRSFYTYDDGAADPSLSRFSVAHDNAYILPLVKQAKALNPKLAVMGTPWSAPAWMKNTNNLVGGSLNDSQVGTYADYLVKFAQAYGSAGVPIDYLSVQNEPNFSPPAYPGMKMTSGQQVNIINNLAPKLRSAGLPAKILGYDHNWDDTAFPQQVNSGAGNNVAGSAWHCYGGNPSGQSTVHNAQPGKDIFFTECSGTESGNTFADSLRWQGTNLAIGATRNWARTVTTWNMALDAGHGPVIGSCTNCTGVVTTNGSNVTYNAEYYVLGHLSKFVQPGAVRIDSTGYGDGGVQNVAFRNPDGTIVLVALNTGGTQNFQVSYGGQSFGYSLPGGAMATFTWPGTGGTTPPPTGRTGAISALGKCLDVTGGSTANGNRPQQWDCTSGPNQQWTLASDGTVRGLGKCLDVTGNGTADGTAVQLWDCFGGGNQRWTPGANGSLVNAGSGKCLDVTGGGTANGTQVQLWTCTGGPNQRWTVPA</sequence>
<dbReference type="Pfam" id="PF00652">
    <property type="entry name" value="Ricin_B_lectin"/>
    <property type="match status" value="1"/>
</dbReference>
<evidence type="ECO:0000313" key="8">
    <source>
        <dbReference type="Proteomes" id="UP001144096"/>
    </source>
</evidence>